<dbReference type="AlphaFoldDB" id="A0A1H8YPS3"/>
<sequence length="279" mass="31317">MSASAPQERAGKNRRYLPHEDSYVPREDYYRQWQVDPECVKADGRELGRIENHIVRTAVYRLIALREATVLGARDWLPDPRLVSPELRARTTRRAMDLVARLLMRVACEARGAGWSWGELASSVIVREEFPNWTISGAKAFESVTGQTPGLAKMQTLTWRCGSCNQKITDHGPYGHPSDCESGHADDCARHDQEAAAYECGARPAIDPTLLRAGPQGEEDNSTENLCRIVRSVRCSCVRCFYCERVLASRRVDTSTTTSQFPDQLAVTKWCQPAWTATN</sequence>
<organism evidence="1 2">
    <name type="scientific">Amycolatopsis saalfeldensis</name>
    <dbReference type="NCBI Taxonomy" id="394193"/>
    <lineage>
        <taxon>Bacteria</taxon>
        <taxon>Bacillati</taxon>
        <taxon>Actinomycetota</taxon>
        <taxon>Actinomycetes</taxon>
        <taxon>Pseudonocardiales</taxon>
        <taxon>Pseudonocardiaceae</taxon>
        <taxon>Amycolatopsis</taxon>
    </lineage>
</organism>
<protein>
    <submittedName>
        <fullName evidence="1">Uncharacterized protein</fullName>
    </submittedName>
</protein>
<proteinExistence type="predicted"/>
<accession>A0A1H8YPS3</accession>
<dbReference type="Proteomes" id="UP000198582">
    <property type="component" value="Unassembled WGS sequence"/>
</dbReference>
<dbReference type="OrthoDB" id="4556077at2"/>
<evidence type="ECO:0000313" key="2">
    <source>
        <dbReference type="Proteomes" id="UP000198582"/>
    </source>
</evidence>
<dbReference type="STRING" id="394193.SAMN04489732_12692"/>
<evidence type="ECO:0000313" key="1">
    <source>
        <dbReference type="EMBL" id="SEP53368.1"/>
    </source>
</evidence>
<keyword evidence="2" id="KW-1185">Reference proteome</keyword>
<dbReference type="RefSeq" id="WP_091627992.1">
    <property type="nucleotide sequence ID" value="NZ_FOEF01000026.1"/>
</dbReference>
<name>A0A1H8YPS3_9PSEU</name>
<gene>
    <name evidence="1" type="ORF">SAMN04489732_12692</name>
</gene>
<reference evidence="2" key="1">
    <citation type="submission" date="2016-10" db="EMBL/GenBank/DDBJ databases">
        <authorList>
            <person name="Varghese N."/>
            <person name="Submissions S."/>
        </authorList>
    </citation>
    <scope>NUCLEOTIDE SEQUENCE [LARGE SCALE GENOMIC DNA]</scope>
    <source>
        <strain evidence="2">DSM 44993</strain>
    </source>
</reference>
<dbReference type="EMBL" id="FOEF01000026">
    <property type="protein sequence ID" value="SEP53368.1"/>
    <property type="molecule type" value="Genomic_DNA"/>
</dbReference>